<organism evidence="1 2">
    <name type="scientific">Canavalia gladiata</name>
    <name type="common">Sword bean</name>
    <name type="synonym">Dolichos gladiatus</name>
    <dbReference type="NCBI Taxonomy" id="3824"/>
    <lineage>
        <taxon>Eukaryota</taxon>
        <taxon>Viridiplantae</taxon>
        <taxon>Streptophyta</taxon>
        <taxon>Embryophyta</taxon>
        <taxon>Tracheophyta</taxon>
        <taxon>Spermatophyta</taxon>
        <taxon>Magnoliopsida</taxon>
        <taxon>eudicotyledons</taxon>
        <taxon>Gunneridae</taxon>
        <taxon>Pentapetalae</taxon>
        <taxon>rosids</taxon>
        <taxon>fabids</taxon>
        <taxon>Fabales</taxon>
        <taxon>Fabaceae</taxon>
        <taxon>Papilionoideae</taxon>
        <taxon>50 kb inversion clade</taxon>
        <taxon>NPAAA clade</taxon>
        <taxon>indigoferoid/millettioid clade</taxon>
        <taxon>Phaseoleae</taxon>
        <taxon>Canavalia</taxon>
    </lineage>
</organism>
<evidence type="ECO:0000313" key="2">
    <source>
        <dbReference type="Proteomes" id="UP001367508"/>
    </source>
</evidence>
<evidence type="ECO:0000313" key="1">
    <source>
        <dbReference type="EMBL" id="KAK7329848.1"/>
    </source>
</evidence>
<accession>A0AAN9L8U5</accession>
<dbReference type="EMBL" id="JAYMYQ010000005">
    <property type="protein sequence ID" value="KAK7329848.1"/>
    <property type="molecule type" value="Genomic_DNA"/>
</dbReference>
<reference evidence="1 2" key="1">
    <citation type="submission" date="2024-01" db="EMBL/GenBank/DDBJ databases">
        <title>The genomes of 5 underutilized Papilionoideae crops provide insights into root nodulation and disease resistanc.</title>
        <authorList>
            <person name="Jiang F."/>
        </authorList>
    </citation>
    <scope>NUCLEOTIDE SEQUENCE [LARGE SCALE GENOMIC DNA]</scope>
    <source>
        <strain evidence="1">LVBAO_FW01</strain>
        <tissue evidence="1">Leaves</tissue>
    </source>
</reference>
<comment type="caution">
    <text evidence="1">The sequence shown here is derived from an EMBL/GenBank/DDBJ whole genome shotgun (WGS) entry which is preliminary data.</text>
</comment>
<proteinExistence type="predicted"/>
<protein>
    <submittedName>
        <fullName evidence="1">Uncharacterized protein</fullName>
    </submittedName>
</protein>
<gene>
    <name evidence="1" type="ORF">VNO77_24029</name>
</gene>
<sequence>METIQVSWIQWINTSGVIRWDQNRWYRDLVNDQVGGKWVLQLERASKTKWKSFTKSLGTAFEACADPLKFQKTMSTRSGIHAVPEEVIYHNETRPRKLLQEVNENNRVMIVVRHILIERCRKLYSLSYKKKKFAAKLCEKHESTTL</sequence>
<dbReference type="Proteomes" id="UP001367508">
    <property type="component" value="Unassembled WGS sequence"/>
</dbReference>
<dbReference type="AlphaFoldDB" id="A0AAN9L8U5"/>
<name>A0AAN9L8U5_CANGL</name>
<keyword evidence="2" id="KW-1185">Reference proteome</keyword>